<gene>
    <name evidence="1" type="ORF">ATK30_0146</name>
</gene>
<evidence type="ECO:0008006" key="3">
    <source>
        <dbReference type="Google" id="ProtNLM"/>
    </source>
</evidence>
<organism evidence="1 2">
    <name type="scientific">Amycolatopsis echigonensis</name>
    <dbReference type="NCBI Taxonomy" id="2576905"/>
    <lineage>
        <taxon>Bacteria</taxon>
        <taxon>Bacillati</taxon>
        <taxon>Actinomycetota</taxon>
        <taxon>Actinomycetes</taxon>
        <taxon>Pseudonocardiales</taxon>
        <taxon>Pseudonocardiaceae</taxon>
        <taxon>Amycolatopsis</taxon>
    </lineage>
</organism>
<evidence type="ECO:0000313" key="1">
    <source>
        <dbReference type="EMBL" id="PKW00073.1"/>
    </source>
</evidence>
<reference evidence="1 2" key="1">
    <citation type="submission" date="2017-12" db="EMBL/GenBank/DDBJ databases">
        <title>Sequencing the genomes of 1000 Actinobacteria strains.</title>
        <authorList>
            <person name="Klenk H.-P."/>
        </authorList>
    </citation>
    <scope>NUCLEOTIDE SEQUENCE [LARGE SCALE GENOMIC DNA]</scope>
    <source>
        <strain evidence="1 2">DSM 45165</strain>
    </source>
</reference>
<comment type="caution">
    <text evidence="1">The sequence shown here is derived from an EMBL/GenBank/DDBJ whole genome shotgun (WGS) entry which is preliminary data.</text>
</comment>
<proteinExistence type="predicted"/>
<accession>A0A2N3X1S8</accession>
<evidence type="ECO:0000313" key="2">
    <source>
        <dbReference type="Proteomes" id="UP000233750"/>
    </source>
</evidence>
<protein>
    <recommendedName>
        <fullName evidence="3">Antibiotic biosynthesis monooxygenase</fullName>
    </recommendedName>
</protein>
<dbReference type="EMBL" id="PJMY01000001">
    <property type="protein sequence ID" value="PKW00073.1"/>
    <property type="molecule type" value="Genomic_DNA"/>
</dbReference>
<name>A0A2N3X1S8_9PSEU</name>
<dbReference type="Proteomes" id="UP000233750">
    <property type="component" value="Unassembled WGS sequence"/>
</dbReference>
<keyword evidence="2" id="KW-1185">Reference proteome</keyword>
<dbReference type="AlphaFoldDB" id="A0A2N3X1S8"/>
<sequence length="39" mass="4199">MTEALVAVVKIRSGSRAEFERAVRRPATAATAKKSDRAP</sequence>